<evidence type="ECO:0000313" key="2">
    <source>
        <dbReference type="Proteomes" id="UP001229421"/>
    </source>
</evidence>
<dbReference type="PANTHER" id="PTHR34457:SF3">
    <property type="entry name" value="PROTEIN TIC236, CHLOROPLASTIC"/>
    <property type="match status" value="1"/>
</dbReference>
<evidence type="ECO:0000313" key="1">
    <source>
        <dbReference type="EMBL" id="KAK1415132.1"/>
    </source>
</evidence>
<comment type="caution">
    <text evidence="1">The sequence shown here is derived from an EMBL/GenBank/DDBJ whole genome shotgun (WGS) entry which is preliminary data.</text>
</comment>
<dbReference type="Proteomes" id="UP001229421">
    <property type="component" value="Unassembled WGS sequence"/>
</dbReference>
<reference evidence="1" key="1">
    <citation type="journal article" date="2023" name="bioRxiv">
        <title>Improved chromosome-level genome assembly for marigold (Tagetes erecta).</title>
        <authorList>
            <person name="Jiang F."/>
            <person name="Yuan L."/>
            <person name="Wang S."/>
            <person name="Wang H."/>
            <person name="Xu D."/>
            <person name="Wang A."/>
            <person name="Fan W."/>
        </authorList>
    </citation>
    <scope>NUCLEOTIDE SEQUENCE</scope>
    <source>
        <strain evidence="1">WSJ</strain>
        <tissue evidence="1">Leaf</tissue>
    </source>
</reference>
<name>A0AAD8K2P8_TARER</name>
<keyword evidence="2" id="KW-1185">Reference proteome</keyword>
<dbReference type="EMBL" id="JAUHHV010000008">
    <property type="protein sequence ID" value="KAK1415132.1"/>
    <property type="molecule type" value="Genomic_DNA"/>
</dbReference>
<dbReference type="AlphaFoldDB" id="A0AAD8K2P8"/>
<organism evidence="1 2">
    <name type="scientific">Tagetes erecta</name>
    <name type="common">African marigold</name>
    <dbReference type="NCBI Taxonomy" id="13708"/>
    <lineage>
        <taxon>Eukaryota</taxon>
        <taxon>Viridiplantae</taxon>
        <taxon>Streptophyta</taxon>
        <taxon>Embryophyta</taxon>
        <taxon>Tracheophyta</taxon>
        <taxon>Spermatophyta</taxon>
        <taxon>Magnoliopsida</taxon>
        <taxon>eudicotyledons</taxon>
        <taxon>Gunneridae</taxon>
        <taxon>Pentapetalae</taxon>
        <taxon>asterids</taxon>
        <taxon>campanulids</taxon>
        <taxon>Asterales</taxon>
        <taxon>Asteraceae</taxon>
        <taxon>Asteroideae</taxon>
        <taxon>Heliantheae alliance</taxon>
        <taxon>Tageteae</taxon>
        <taxon>Tagetes</taxon>
    </lineage>
</organism>
<accession>A0AAD8K2P8</accession>
<dbReference type="InterPro" id="IPR053022">
    <property type="entry name" value="Chloroplast_translocon_comp"/>
</dbReference>
<protein>
    <submittedName>
        <fullName evidence="1">Uncharacterized protein</fullName>
    </submittedName>
</protein>
<dbReference type="PANTHER" id="PTHR34457">
    <property type="entry name" value="EMBRYO DEFECTIVE 2410"/>
    <property type="match status" value="1"/>
</dbReference>
<proteinExistence type="predicted"/>
<gene>
    <name evidence="1" type="ORF">QVD17_30904</name>
</gene>
<sequence length="516" mass="57932">MDAYIGYEVNAQSGLENDTFREKLTIVCRLFVLFVTLSGRKGSCDAGMTRMQPPPSVTHGLCVHLLVFLLLIEVAKWHFRDKFVITLSRKLAGNIIGNAKMLVRCSCYFLEVFIECATFVSNFVSIFFPGLEKEAPKRVGKEGLSRTVKFQVPQKDENGVTNVETHQKSKDVESLKLEVNEYSRSLKGKIKGQDSQVWSLRRVDIEWTTPKAEGSFGDARGDMIISHDFITISSSSIGYELFTKVETSYPYENYLDRKELSVIIEVVELDLHMHGFEIFNLVTSYAFVSLWPIHLKATGRIKFQGKVVNPAAEISKILAGDVSISGLKFNQSLLALHLAGQVNVSPACIKLDATGRHESLAVEVVGPLQSIAEDNMIGTRVSFSLLKGQLRVTACYEPFQYVNLRSGIDHLEEVQINFQKRRGHGILSLLHPKFSVVLREALDVAARWSADVVLLGLITNTIGECVLPGSRDWKNERRRRGSDLGSVISSMGRWRMRLEVPRTEITEMLPLSRLVY</sequence>